<evidence type="ECO:0000313" key="2">
    <source>
        <dbReference type="EMBL" id="CEI82207.1"/>
    </source>
</evidence>
<reference evidence="2 3" key="1">
    <citation type="submission" date="2014-11" db="EMBL/GenBank/DDBJ databases">
        <authorList>
            <person name="Urmite Genomes Urmite Genomes"/>
        </authorList>
    </citation>
    <scope>NUCLEOTIDE SEQUENCE [LARGE SCALE GENOMIC DNA]</scope>
    <source>
        <strain evidence="2 3">Oc5</strain>
    </source>
</reference>
<proteinExistence type="predicted"/>
<accession>A0A0A1MRG7</accession>
<keyword evidence="1" id="KW-0812">Transmembrane</keyword>
<dbReference type="AlphaFoldDB" id="A0A0A1MRG7"/>
<dbReference type="Proteomes" id="UP000040453">
    <property type="component" value="Unassembled WGS sequence"/>
</dbReference>
<organism evidence="2 3">
    <name type="scientific">Oceanobacillus oncorhynchi</name>
    <dbReference type="NCBI Taxonomy" id="545501"/>
    <lineage>
        <taxon>Bacteria</taxon>
        <taxon>Bacillati</taxon>
        <taxon>Bacillota</taxon>
        <taxon>Bacilli</taxon>
        <taxon>Bacillales</taxon>
        <taxon>Bacillaceae</taxon>
        <taxon>Oceanobacillus</taxon>
    </lineage>
</organism>
<sequence>MKGPFFSAFVMENKSGASTVDIGILLAIIFSNYKITNY</sequence>
<evidence type="ECO:0000256" key="1">
    <source>
        <dbReference type="SAM" id="Phobius"/>
    </source>
</evidence>
<dbReference type="EMBL" id="CDGG01000001">
    <property type="protein sequence ID" value="CEI82207.1"/>
    <property type="molecule type" value="Genomic_DNA"/>
</dbReference>
<gene>
    <name evidence="2" type="ORF">BN997_02066</name>
</gene>
<name>A0A0A1MRG7_9BACI</name>
<feature type="transmembrane region" description="Helical" evidence="1">
    <location>
        <begin position="15"/>
        <end position="33"/>
    </location>
</feature>
<dbReference type="STRING" id="545501.BN997_02066"/>
<keyword evidence="3" id="KW-1185">Reference proteome</keyword>
<keyword evidence="1" id="KW-1133">Transmembrane helix</keyword>
<protein>
    <submittedName>
        <fullName evidence="2">Uncharacterized protein</fullName>
    </submittedName>
</protein>
<evidence type="ECO:0000313" key="3">
    <source>
        <dbReference type="Proteomes" id="UP000040453"/>
    </source>
</evidence>
<keyword evidence="1" id="KW-0472">Membrane</keyword>